<dbReference type="AlphaFoldDB" id="A0A5E4SNN0"/>
<dbReference type="RefSeq" id="WP_150695756.1">
    <property type="nucleotide sequence ID" value="NZ_CABPRZ010000003.1"/>
</dbReference>
<dbReference type="EMBL" id="CABPRZ010000003">
    <property type="protein sequence ID" value="VVD75489.1"/>
    <property type="molecule type" value="Genomic_DNA"/>
</dbReference>
<keyword evidence="1" id="KW-0472">Membrane</keyword>
<keyword evidence="3" id="KW-1185">Reference proteome</keyword>
<organism evidence="2 3">
    <name type="scientific">Pandoraea terrae</name>
    <dbReference type="NCBI Taxonomy" id="1537710"/>
    <lineage>
        <taxon>Bacteria</taxon>
        <taxon>Pseudomonadati</taxon>
        <taxon>Pseudomonadota</taxon>
        <taxon>Betaproteobacteria</taxon>
        <taxon>Burkholderiales</taxon>
        <taxon>Burkholderiaceae</taxon>
        <taxon>Pandoraea</taxon>
    </lineage>
</organism>
<evidence type="ECO:0000256" key="1">
    <source>
        <dbReference type="SAM" id="Phobius"/>
    </source>
</evidence>
<protein>
    <submittedName>
        <fullName evidence="2">Uncharacterized protein</fullName>
    </submittedName>
</protein>
<name>A0A5E4SNN0_9BURK</name>
<evidence type="ECO:0000313" key="3">
    <source>
        <dbReference type="Proteomes" id="UP000414233"/>
    </source>
</evidence>
<proteinExistence type="predicted"/>
<feature type="transmembrane region" description="Helical" evidence="1">
    <location>
        <begin position="67"/>
        <end position="86"/>
    </location>
</feature>
<gene>
    <name evidence="2" type="ORF">PTE30175_00782</name>
</gene>
<reference evidence="2 3" key="1">
    <citation type="submission" date="2019-08" db="EMBL/GenBank/DDBJ databases">
        <authorList>
            <person name="Peeters C."/>
        </authorList>
    </citation>
    <scope>NUCLEOTIDE SEQUENCE [LARGE SCALE GENOMIC DNA]</scope>
    <source>
        <strain evidence="2 3">LMG 30175</strain>
    </source>
</reference>
<keyword evidence="1" id="KW-1133">Transmembrane helix</keyword>
<sequence>MTLGLGEMMAYVNGHCYGRWIVNGTRRCEARPGGGALDQELAARLNELINQSGSEPMLSLWPAVREIASWVVGATIIAIVSLNWFCKS</sequence>
<keyword evidence="1" id="KW-0812">Transmembrane</keyword>
<dbReference type="Proteomes" id="UP000414233">
    <property type="component" value="Unassembled WGS sequence"/>
</dbReference>
<evidence type="ECO:0000313" key="2">
    <source>
        <dbReference type="EMBL" id="VVD75489.1"/>
    </source>
</evidence>
<accession>A0A5E4SNN0</accession>